<name>A0A4D5RDM1_IXOSC</name>
<feature type="region of interest" description="Disordered" evidence="1">
    <location>
        <begin position="56"/>
        <end position="78"/>
    </location>
</feature>
<protein>
    <submittedName>
        <fullName evidence="2">Uncharacterized protein</fullName>
    </submittedName>
</protein>
<dbReference type="EMBL" id="GHJT01001261">
    <property type="protein sequence ID" value="MOY35232.1"/>
    <property type="molecule type" value="Transcribed_RNA"/>
</dbReference>
<dbReference type="AlphaFoldDB" id="A0A4D5RDM1"/>
<reference evidence="2" key="1">
    <citation type="submission" date="2019-04" db="EMBL/GenBank/DDBJ databases">
        <title>An insight into the mialome of Ixodes scapularis.</title>
        <authorList>
            <person name="Ribeiro J.M."/>
            <person name="Mather T.N."/>
            <person name="Karim S."/>
        </authorList>
    </citation>
    <scope>NUCLEOTIDE SEQUENCE</scope>
</reference>
<feature type="compositionally biased region" description="Low complexity" evidence="1">
    <location>
        <begin position="57"/>
        <end position="66"/>
    </location>
</feature>
<evidence type="ECO:0000313" key="2">
    <source>
        <dbReference type="EMBL" id="MOY35232.1"/>
    </source>
</evidence>
<sequence>MFRLKMWRPRIYRPGRGPLQMSSLQSLQLHGVQGHPRVAHLQRIQTEEKRAQWSYNRSSCRGCGSTRRSRGTRVGRAR</sequence>
<accession>A0A4D5RDM1</accession>
<feature type="compositionally biased region" description="Basic residues" evidence="1">
    <location>
        <begin position="67"/>
        <end position="78"/>
    </location>
</feature>
<evidence type="ECO:0000256" key="1">
    <source>
        <dbReference type="SAM" id="MobiDB-lite"/>
    </source>
</evidence>
<organism evidence="2">
    <name type="scientific">Ixodes scapularis</name>
    <name type="common">Black-legged tick</name>
    <name type="synonym">Deer tick</name>
    <dbReference type="NCBI Taxonomy" id="6945"/>
    <lineage>
        <taxon>Eukaryota</taxon>
        <taxon>Metazoa</taxon>
        <taxon>Ecdysozoa</taxon>
        <taxon>Arthropoda</taxon>
        <taxon>Chelicerata</taxon>
        <taxon>Arachnida</taxon>
        <taxon>Acari</taxon>
        <taxon>Parasitiformes</taxon>
        <taxon>Ixodida</taxon>
        <taxon>Ixodoidea</taxon>
        <taxon>Ixodidae</taxon>
        <taxon>Ixodinae</taxon>
        <taxon>Ixodes</taxon>
    </lineage>
</organism>
<proteinExistence type="predicted"/>